<protein>
    <recommendedName>
        <fullName evidence="4">Glycosyltransferase RgtA/B/C/D-like domain-containing protein</fullName>
    </recommendedName>
</protein>
<reference evidence="2 3" key="1">
    <citation type="journal article" date="2016" name="Plant Pathol.">
        <title>Genetic characterization of strains named as Xanthomonas axonopodis pv. dieffenbachiae leads to a taxonomic revision of the X. axonopodis species complex.</title>
        <authorList>
            <person name="Constantin E.C."/>
            <person name="Cleenwerck I."/>
            <person name="Maes M."/>
            <person name="Baeyen S."/>
            <person name="Van Malderghem C."/>
            <person name="De Vos P."/>
            <person name="Cottyn B."/>
        </authorList>
    </citation>
    <scope>NUCLEOTIDE SEQUENCE [LARGE SCALE GENOMIC DNA]</scope>
    <source>
        <strain evidence="2 3">LMG 25940</strain>
    </source>
</reference>
<sequence>MTQLQIVVLTAMVGPAYLIFLCLIGDMIGRAWLSTIESSWERGASTMLAGLLAHAALTSVALVVAPGWSGMALWILLAGAVISWRWRRPMAVTLAKPLLLVIAYSVACYLVLLSFHYGPARGSTIFWSIFSLTNVTPGDSPQSAFQAQYLLFGHQLIGAQQFALFDRPFLGGIITAGTLPAFGIHLQPKFYDYDELTAFAYTNLWIAINSIAALSLLNVVERFSNGRSTLIISMLLLASPFLVFNTIGLWPKLLALSLICLACTQALRKNWIIAILLSGASFVAHGSFLWAHLSFGGALILILLAQRQKYGITWPRLAAVPFACAAVPIAWFVAEHLVGGATPLRTYYLYNVQVAYGLDHTAEQIAKEFYSSTNPANLAVLPWMNMIKGILPIETLDAILNYRLSNEAISWRTLGETLFYTQHMRTWFALGLIGGIVTLRGLLHSHSERWLPRLALIVFFVLPLIPGLGLYRRDDLFLLIIMMFSAIPVLISFSIGFSSLREPTMTAIALAMIAEYLMIYFWRYPPGSYAGEFHAYYLAVIVPSLLIVAASIVWPRKWQPSKLKIFSSATR</sequence>
<dbReference type="Proteomes" id="UP000050546">
    <property type="component" value="Unassembled WGS sequence"/>
</dbReference>
<feature type="transmembrane region" description="Helical" evidence="1">
    <location>
        <begin position="450"/>
        <end position="470"/>
    </location>
</feature>
<feature type="transmembrane region" description="Helical" evidence="1">
    <location>
        <begin position="6"/>
        <end position="25"/>
    </location>
</feature>
<dbReference type="EMBL" id="JPYI02000075">
    <property type="protein sequence ID" value="OQP78300.1"/>
    <property type="molecule type" value="Genomic_DNA"/>
</dbReference>
<evidence type="ECO:0000313" key="2">
    <source>
        <dbReference type="EMBL" id="OQP78300.1"/>
    </source>
</evidence>
<dbReference type="AlphaFoldDB" id="A0A1V9H6C5"/>
<feature type="transmembrane region" description="Helical" evidence="1">
    <location>
        <begin position="229"/>
        <end position="251"/>
    </location>
</feature>
<keyword evidence="1" id="KW-0472">Membrane</keyword>
<keyword evidence="1" id="KW-0812">Transmembrane</keyword>
<proteinExistence type="predicted"/>
<comment type="caution">
    <text evidence="2">The sequence shown here is derived from an EMBL/GenBank/DDBJ whole genome shotgun (WGS) entry which is preliminary data.</text>
</comment>
<keyword evidence="1" id="KW-1133">Transmembrane helix</keyword>
<reference evidence="2 3" key="2">
    <citation type="journal article" date="2017" name="Plant Pathol.">
        <title>Pathogenicity and virulence gene content of Xanthomonas strains infecting Araceae, formerly known as Xanthomonas axonopodis pv. dieffenbachiae.</title>
        <authorList>
            <person name="Constantin E.C."/>
            <person name="Haegeman A."/>
            <person name="Van Vaerenbergh J."/>
            <person name="Baeyen S."/>
            <person name="Van Malderghem C."/>
            <person name="Maes M."/>
            <person name="Cottyn B."/>
        </authorList>
    </citation>
    <scope>NUCLEOTIDE SEQUENCE [LARGE SCALE GENOMIC DNA]</scope>
    <source>
        <strain evidence="2 3">LMG 25940</strain>
    </source>
</reference>
<feature type="transmembrane region" description="Helical" evidence="1">
    <location>
        <begin position="476"/>
        <end position="497"/>
    </location>
</feature>
<evidence type="ECO:0008006" key="4">
    <source>
        <dbReference type="Google" id="ProtNLM"/>
    </source>
</evidence>
<feature type="transmembrane region" description="Helical" evidence="1">
    <location>
        <begin position="316"/>
        <end position="334"/>
    </location>
</feature>
<feature type="transmembrane region" description="Helical" evidence="1">
    <location>
        <begin position="98"/>
        <end position="117"/>
    </location>
</feature>
<gene>
    <name evidence="2" type="ORF">IM53_011965</name>
</gene>
<accession>A0A1V9H6C5</accession>
<feature type="transmembrane region" description="Helical" evidence="1">
    <location>
        <begin position="198"/>
        <end position="217"/>
    </location>
</feature>
<organism evidence="2 3">
    <name type="scientific">Xanthomonas phaseoli pv. dieffenbachiae</name>
    <dbReference type="NCBI Taxonomy" id="92828"/>
    <lineage>
        <taxon>Bacteria</taxon>
        <taxon>Pseudomonadati</taxon>
        <taxon>Pseudomonadota</taxon>
        <taxon>Gammaproteobacteria</taxon>
        <taxon>Lysobacterales</taxon>
        <taxon>Lysobacteraceae</taxon>
        <taxon>Xanthomonas</taxon>
    </lineage>
</organism>
<feature type="transmembrane region" description="Helical" evidence="1">
    <location>
        <begin position="424"/>
        <end position="443"/>
    </location>
</feature>
<feature type="transmembrane region" description="Helical" evidence="1">
    <location>
        <begin position="534"/>
        <end position="554"/>
    </location>
</feature>
<feature type="transmembrane region" description="Helical" evidence="1">
    <location>
        <begin position="271"/>
        <end position="304"/>
    </location>
</feature>
<dbReference type="RefSeq" id="WP_057679558.1">
    <property type="nucleotide sequence ID" value="NZ_CP041380.1"/>
</dbReference>
<dbReference type="GeneID" id="93992702"/>
<name>A0A1V9H6C5_9XANT</name>
<feature type="transmembrane region" description="Helical" evidence="1">
    <location>
        <begin position="504"/>
        <end position="522"/>
    </location>
</feature>
<evidence type="ECO:0000256" key="1">
    <source>
        <dbReference type="SAM" id="Phobius"/>
    </source>
</evidence>
<evidence type="ECO:0000313" key="3">
    <source>
        <dbReference type="Proteomes" id="UP000050546"/>
    </source>
</evidence>